<gene>
    <name evidence="1" type="ORF">PXEA_LOCUS36230</name>
</gene>
<sequence length="161" mass="17721">MHTASRSSRPIRSAISRHVLGSARHSCPVPLHISPILSFTLSLSWSRSLSLLFSSLCRPAQSIAFAYALGSTHALFAKPRSTGPRARQLSSIFPFSSVLLFTSSSRPSDETRGQLSGANLTRRVSQPPLNVAKLPRDAQCWFVDCQKKNNNRSLRLLYIAS</sequence>
<accession>A0A448XR07</accession>
<keyword evidence="2" id="KW-1185">Reference proteome</keyword>
<dbReference type="Proteomes" id="UP000784294">
    <property type="component" value="Unassembled WGS sequence"/>
</dbReference>
<comment type="caution">
    <text evidence="1">The sequence shown here is derived from an EMBL/GenBank/DDBJ whole genome shotgun (WGS) entry which is preliminary data.</text>
</comment>
<dbReference type="AlphaFoldDB" id="A0A448XR07"/>
<dbReference type="EMBL" id="CAAALY010276589">
    <property type="protein sequence ID" value="VEL42790.1"/>
    <property type="molecule type" value="Genomic_DNA"/>
</dbReference>
<organism evidence="1 2">
    <name type="scientific">Protopolystoma xenopodis</name>
    <dbReference type="NCBI Taxonomy" id="117903"/>
    <lineage>
        <taxon>Eukaryota</taxon>
        <taxon>Metazoa</taxon>
        <taxon>Spiralia</taxon>
        <taxon>Lophotrochozoa</taxon>
        <taxon>Platyhelminthes</taxon>
        <taxon>Monogenea</taxon>
        <taxon>Polyopisthocotylea</taxon>
        <taxon>Polystomatidea</taxon>
        <taxon>Polystomatidae</taxon>
        <taxon>Protopolystoma</taxon>
    </lineage>
</organism>
<protein>
    <submittedName>
        <fullName evidence="1">Uncharacterized protein</fullName>
    </submittedName>
</protein>
<evidence type="ECO:0000313" key="1">
    <source>
        <dbReference type="EMBL" id="VEL42790.1"/>
    </source>
</evidence>
<evidence type="ECO:0000313" key="2">
    <source>
        <dbReference type="Proteomes" id="UP000784294"/>
    </source>
</evidence>
<proteinExistence type="predicted"/>
<name>A0A448XR07_9PLAT</name>
<reference evidence="1" key="1">
    <citation type="submission" date="2018-11" db="EMBL/GenBank/DDBJ databases">
        <authorList>
            <consortium name="Pathogen Informatics"/>
        </authorList>
    </citation>
    <scope>NUCLEOTIDE SEQUENCE</scope>
</reference>